<reference evidence="1" key="1">
    <citation type="journal article" date="2023" name="Plant J.">
        <title>Genome sequences and population genomics provide insights into the demographic history, inbreeding, and mutation load of two 'living fossil' tree species of Dipteronia.</title>
        <authorList>
            <person name="Feng Y."/>
            <person name="Comes H.P."/>
            <person name="Chen J."/>
            <person name="Zhu S."/>
            <person name="Lu R."/>
            <person name="Zhang X."/>
            <person name="Li P."/>
            <person name="Qiu J."/>
            <person name="Olsen K.M."/>
            <person name="Qiu Y."/>
        </authorList>
    </citation>
    <scope>NUCLEOTIDE SEQUENCE</scope>
    <source>
        <strain evidence="1">KIB01</strain>
    </source>
</reference>
<protein>
    <recommendedName>
        <fullName evidence="3">Aspartic peptidase DDI1-type domain-containing protein</fullName>
    </recommendedName>
</protein>
<name>A0AAD9U3P1_9ROSI</name>
<gene>
    <name evidence="1" type="ORF">Ddye_021984</name>
</gene>
<dbReference type="InterPro" id="IPR021109">
    <property type="entry name" value="Peptidase_aspartic_dom_sf"/>
</dbReference>
<dbReference type="Gene3D" id="2.40.70.10">
    <property type="entry name" value="Acid Proteases"/>
    <property type="match status" value="1"/>
</dbReference>
<keyword evidence="2" id="KW-1185">Reference proteome</keyword>
<dbReference type="PANTHER" id="PTHR33067:SF9">
    <property type="entry name" value="RNA-DIRECTED DNA POLYMERASE"/>
    <property type="match status" value="1"/>
</dbReference>
<sequence length="204" mass="22704">MEVVQDSKEESMEEGEVLESVEVSKEVKKNRHVDEKSNMGVSKDLMEEVVPLKLDDPGSFIIPVSIRSSALIEGVLDMGASINMIPLRVCRQLNIYTLKPIPITLKMAANSIAILVGVIEDVQLNVHVLKVLVDFVVLDVKDDVIIDRDLKLLLERSFMATAGIIINVVSRELPHSCGSKIVNFIMKKLEKKEMGNRCLVLEVP</sequence>
<dbReference type="Proteomes" id="UP001280121">
    <property type="component" value="Unassembled WGS sequence"/>
</dbReference>
<evidence type="ECO:0000313" key="1">
    <source>
        <dbReference type="EMBL" id="KAK2646789.1"/>
    </source>
</evidence>
<evidence type="ECO:0000313" key="2">
    <source>
        <dbReference type="Proteomes" id="UP001280121"/>
    </source>
</evidence>
<organism evidence="1 2">
    <name type="scientific">Dipteronia dyeriana</name>
    <dbReference type="NCBI Taxonomy" id="168575"/>
    <lineage>
        <taxon>Eukaryota</taxon>
        <taxon>Viridiplantae</taxon>
        <taxon>Streptophyta</taxon>
        <taxon>Embryophyta</taxon>
        <taxon>Tracheophyta</taxon>
        <taxon>Spermatophyta</taxon>
        <taxon>Magnoliopsida</taxon>
        <taxon>eudicotyledons</taxon>
        <taxon>Gunneridae</taxon>
        <taxon>Pentapetalae</taxon>
        <taxon>rosids</taxon>
        <taxon>malvids</taxon>
        <taxon>Sapindales</taxon>
        <taxon>Sapindaceae</taxon>
        <taxon>Hippocastanoideae</taxon>
        <taxon>Acereae</taxon>
        <taxon>Dipteronia</taxon>
    </lineage>
</organism>
<evidence type="ECO:0008006" key="3">
    <source>
        <dbReference type="Google" id="ProtNLM"/>
    </source>
</evidence>
<comment type="caution">
    <text evidence="1">The sequence shown here is derived from an EMBL/GenBank/DDBJ whole genome shotgun (WGS) entry which is preliminary data.</text>
</comment>
<dbReference type="AlphaFoldDB" id="A0AAD9U3P1"/>
<dbReference type="EMBL" id="JANJYI010000006">
    <property type="protein sequence ID" value="KAK2646789.1"/>
    <property type="molecule type" value="Genomic_DNA"/>
</dbReference>
<accession>A0AAD9U3P1</accession>
<proteinExistence type="predicted"/>
<dbReference type="PANTHER" id="PTHR33067">
    <property type="entry name" value="RNA-DIRECTED DNA POLYMERASE-RELATED"/>
    <property type="match status" value="1"/>
</dbReference>